<evidence type="ECO:0000259" key="5">
    <source>
        <dbReference type="PROSITE" id="PS51352"/>
    </source>
</evidence>
<dbReference type="CDD" id="cd02968">
    <property type="entry name" value="SCO"/>
    <property type="match status" value="1"/>
</dbReference>
<evidence type="ECO:0000256" key="2">
    <source>
        <dbReference type="ARBA" id="ARBA00023008"/>
    </source>
</evidence>
<evidence type="ECO:0000313" key="7">
    <source>
        <dbReference type="Proteomes" id="UP000238589"/>
    </source>
</evidence>
<dbReference type="PROSITE" id="PS51352">
    <property type="entry name" value="THIOREDOXIN_2"/>
    <property type="match status" value="1"/>
</dbReference>
<evidence type="ECO:0000313" key="6">
    <source>
        <dbReference type="EMBL" id="PRD63964.1"/>
    </source>
</evidence>
<dbReference type="AlphaFoldDB" id="A0A2S9K0K1"/>
<feature type="binding site" evidence="3">
    <location>
        <position position="68"/>
    </location>
    <ligand>
        <name>Cu cation</name>
        <dbReference type="ChEBI" id="CHEBI:23378"/>
    </ligand>
</feature>
<dbReference type="InterPro" id="IPR013766">
    <property type="entry name" value="Thioredoxin_domain"/>
</dbReference>
<dbReference type="OrthoDB" id="9790194at2"/>
<comment type="caution">
    <text evidence="6">The sequence shown here is derived from an EMBL/GenBank/DDBJ whole genome shotgun (WGS) entry which is preliminary data.</text>
</comment>
<organism evidence="6 7">
    <name type="scientific">Malikia granosa</name>
    <dbReference type="NCBI Taxonomy" id="263067"/>
    <lineage>
        <taxon>Bacteria</taxon>
        <taxon>Pseudomonadati</taxon>
        <taxon>Pseudomonadota</taxon>
        <taxon>Betaproteobacteria</taxon>
        <taxon>Burkholderiales</taxon>
        <taxon>Comamonadaceae</taxon>
        <taxon>Malikia</taxon>
    </lineage>
</organism>
<keyword evidence="4" id="KW-1015">Disulfide bond</keyword>
<dbReference type="FunFam" id="3.40.30.10:FF:000013">
    <property type="entry name" value="Blast:Protein SCO1 homolog, mitochondrial"/>
    <property type="match status" value="1"/>
</dbReference>
<evidence type="ECO:0000256" key="3">
    <source>
        <dbReference type="PIRSR" id="PIRSR603782-1"/>
    </source>
</evidence>
<sequence>MIRACAAAPVLLACSPETPAFKSTDVTGASFAKDLRLKDHHGNLRTMKDFKGKIVVVFFGYTQCPDVCPTSMSTMAEVKRLLGTQGDLLQVLFITVDPERDTQPLLKAYIASFDPGFVALRPELDELKGVADNFKIYFKKVPGSTPTSYTMDHSAGKYIFDTEGRARLFSPYGTDAATIAADIKTLLSGT</sequence>
<evidence type="ECO:0000256" key="4">
    <source>
        <dbReference type="PIRSR" id="PIRSR603782-2"/>
    </source>
</evidence>
<feature type="binding site" evidence="3">
    <location>
        <position position="64"/>
    </location>
    <ligand>
        <name>Cu cation</name>
        <dbReference type="ChEBI" id="CHEBI:23378"/>
    </ligand>
</feature>
<accession>A0A2S9K0K1</accession>
<feature type="disulfide bond" description="Redox-active" evidence="4">
    <location>
        <begin position="64"/>
        <end position="68"/>
    </location>
</feature>
<evidence type="ECO:0000256" key="1">
    <source>
        <dbReference type="ARBA" id="ARBA00010996"/>
    </source>
</evidence>
<dbReference type="EMBL" id="PVLQ01000113">
    <property type="protein sequence ID" value="PRD63964.1"/>
    <property type="molecule type" value="Genomic_DNA"/>
</dbReference>
<dbReference type="PANTHER" id="PTHR12151:SF25">
    <property type="entry name" value="LINALOOL DEHYDRATASE_ISOMERASE DOMAIN-CONTAINING PROTEIN"/>
    <property type="match status" value="1"/>
</dbReference>
<keyword evidence="3" id="KW-0479">Metal-binding</keyword>
<dbReference type="InterPro" id="IPR003782">
    <property type="entry name" value="SCO1/SenC"/>
</dbReference>
<keyword evidence="2 3" id="KW-0186">Copper</keyword>
<dbReference type="Gene3D" id="3.40.30.10">
    <property type="entry name" value="Glutaredoxin"/>
    <property type="match status" value="1"/>
</dbReference>
<dbReference type="PANTHER" id="PTHR12151">
    <property type="entry name" value="ELECTRON TRANSPORT PROTIN SCO1/SENC FAMILY MEMBER"/>
    <property type="match status" value="1"/>
</dbReference>
<protein>
    <submittedName>
        <fullName evidence="6">SCO family protein</fullName>
    </submittedName>
</protein>
<dbReference type="InterPro" id="IPR036249">
    <property type="entry name" value="Thioredoxin-like_sf"/>
</dbReference>
<keyword evidence="7" id="KW-1185">Reference proteome</keyword>
<comment type="similarity">
    <text evidence="1">Belongs to the SCO1/2 family.</text>
</comment>
<gene>
    <name evidence="6" type="ORF">C6P64_16930</name>
</gene>
<dbReference type="Proteomes" id="UP000238589">
    <property type="component" value="Unassembled WGS sequence"/>
</dbReference>
<dbReference type="GO" id="GO:0046872">
    <property type="term" value="F:metal ion binding"/>
    <property type="evidence" value="ECO:0007669"/>
    <property type="project" value="UniProtKB-KW"/>
</dbReference>
<feature type="binding site" evidence="3">
    <location>
        <position position="153"/>
    </location>
    <ligand>
        <name>Cu cation</name>
        <dbReference type="ChEBI" id="CHEBI:23378"/>
    </ligand>
</feature>
<reference evidence="6 7" key="1">
    <citation type="submission" date="2018-03" db="EMBL/GenBank/DDBJ databases">
        <title>Comparative genomics illustrates the genes involved in a hyperalkaliphilic mechanisms of Serpentinomonas isolated from highly-alkaline calcium-rich serpentinized springs.</title>
        <authorList>
            <person name="Suzuki S."/>
            <person name="Ishii S."/>
            <person name="Walworth N."/>
            <person name="Bird L."/>
            <person name="Kuenen J.G."/>
            <person name="Nealson K.H."/>
        </authorList>
    </citation>
    <scope>NUCLEOTIDE SEQUENCE [LARGE SCALE GENOMIC DNA]</scope>
    <source>
        <strain evidence="6 7">P1</strain>
    </source>
</reference>
<dbReference type="RefSeq" id="WP_105749715.1">
    <property type="nucleotide sequence ID" value="NZ_PVLQ01000113.1"/>
</dbReference>
<name>A0A2S9K0K1_9BURK</name>
<dbReference type="Pfam" id="PF02630">
    <property type="entry name" value="SCO1-SenC"/>
    <property type="match status" value="1"/>
</dbReference>
<dbReference type="SUPFAM" id="SSF52833">
    <property type="entry name" value="Thioredoxin-like"/>
    <property type="match status" value="1"/>
</dbReference>
<proteinExistence type="inferred from homology"/>
<feature type="domain" description="Thioredoxin" evidence="5">
    <location>
        <begin position="12"/>
        <end position="188"/>
    </location>
</feature>